<dbReference type="RefSeq" id="WP_056962382.1">
    <property type="nucleotide sequence ID" value="NZ_CP045068.1"/>
</dbReference>
<evidence type="ECO:0000313" key="9">
    <source>
        <dbReference type="Proteomes" id="UP000388452"/>
    </source>
</evidence>
<feature type="domain" description="RDD" evidence="7">
    <location>
        <begin position="212"/>
        <end position="358"/>
    </location>
</feature>
<feature type="transmembrane region" description="Helical" evidence="5">
    <location>
        <begin position="6"/>
        <end position="28"/>
    </location>
</feature>
<keyword evidence="3 5" id="KW-1133">Transmembrane helix</keyword>
<dbReference type="EMBL" id="CP045068">
    <property type="protein sequence ID" value="QFQ90180.1"/>
    <property type="molecule type" value="Genomic_DNA"/>
</dbReference>
<organism evidence="8 9">
    <name type="scientific">Lacticaseibacillus manihotivorans</name>
    <dbReference type="NCBI Taxonomy" id="88233"/>
    <lineage>
        <taxon>Bacteria</taxon>
        <taxon>Bacillati</taxon>
        <taxon>Bacillota</taxon>
        <taxon>Bacilli</taxon>
        <taxon>Lactobacillales</taxon>
        <taxon>Lactobacillaceae</taxon>
        <taxon>Lacticaseibacillus</taxon>
    </lineage>
</organism>
<evidence type="ECO:0000256" key="2">
    <source>
        <dbReference type="ARBA" id="ARBA00022692"/>
    </source>
</evidence>
<dbReference type="InterPro" id="IPR006976">
    <property type="entry name" value="VanZ-like"/>
</dbReference>
<proteinExistence type="predicted"/>
<sequence length="381" mass="43856">MSVYLYPVKMAVLTFPILALVLALPFLIGQYRKYGSFLKWRAVVIYSFVFYLLAAYFLIILPLPSRESVAQLTTQRYNLIPFTALREFINTTVFSPLHPSTWLTAMKQPGFIQPVFNIVLTIPFGVYLRYYFKRPWWQAWLMSLGLSLFFELTQLSGLYGYYPRPYRLFDVDDLILNSTGGLIGALIAPVLMHAFPTREKMDQQSLQAGTRVSLMRRFVAFFLDNVVVVGIAAAVLGLISNLLGMQKLLPGVLLTWVLPVFFSHVLVPWVNHGATWGKQLVKIQVVDDNEHPAKFGTLLWRAVLLYGVALQSLRGFFLMFEEIFSKFHRTDLNFALLLLFGVLLAFIIVNFIWALFRKPIRFFYEVWSHTHQISTVKNVSK</sequence>
<keyword evidence="4 5" id="KW-0472">Membrane</keyword>
<feature type="transmembrane region" description="Helical" evidence="5">
    <location>
        <begin position="332"/>
        <end position="356"/>
    </location>
</feature>
<dbReference type="Pfam" id="PF04892">
    <property type="entry name" value="VanZ"/>
    <property type="match status" value="1"/>
</dbReference>
<dbReference type="InterPro" id="IPR021192">
    <property type="entry name" value="UCP031578_Vanz/RDD"/>
</dbReference>
<feature type="transmembrane region" description="Helical" evidence="5">
    <location>
        <begin position="111"/>
        <end position="132"/>
    </location>
</feature>
<dbReference type="Pfam" id="PF06271">
    <property type="entry name" value="RDD"/>
    <property type="match status" value="1"/>
</dbReference>
<dbReference type="PIRSF" id="PIRSF031578">
    <property type="entry name" value="Uncharacterised_Vanz_RDD-cont"/>
    <property type="match status" value="1"/>
</dbReference>
<evidence type="ECO:0000313" key="8">
    <source>
        <dbReference type="EMBL" id="QFQ90180.1"/>
    </source>
</evidence>
<dbReference type="Proteomes" id="UP000388452">
    <property type="component" value="Chromosome"/>
</dbReference>
<evidence type="ECO:0000256" key="3">
    <source>
        <dbReference type="ARBA" id="ARBA00022989"/>
    </source>
</evidence>
<dbReference type="GO" id="GO:0016020">
    <property type="term" value="C:membrane"/>
    <property type="evidence" value="ECO:0007669"/>
    <property type="project" value="UniProtKB-SubCell"/>
</dbReference>
<accession>A0A5P8JN53</accession>
<dbReference type="AlphaFoldDB" id="A0A5P8JN53"/>
<dbReference type="PANTHER" id="PTHR36834:SF1">
    <property type="entry name" value="INTEGRAL MEMBRANE PROTEIN"/>
    <property type="match status" value="1"/>
</dbReference>
<protein>
    <submittedName>
        <fullName evidence="8">Antibiotic resistance protein VanZ</fullName>
    </submittedName>
</protein>
<feature type="transmembrane region" description="Helical" evidence="5">
    <location>
        <begin position="298"/>
        <end position="320"/>
    </location>
</feature>
<comment type="subcellular location">
    <subcellularLocation>
        <location evidence="1">Membrane</location>
        <topology evidence="1">Multi-pass membrane protein</topology>
    </subcellularLocation>
</comment>
<evidence type="ECO:0000259" key="7">
    <source>
        <dbReference type="Pfam" id="PF06271"/>
    </source>
</evidence>
<feature type="transmembrane region" description="Helical" evidence="5">
    <location>
        <begin position="139"/>
        <end position="162"/>
    </location>
</feature>
<gene>
    <name evidence="8" type="ORF">LM010_01425</name>
</gene>
<evidence type="ECO:0000256" key="1">
    <source>
        <dbReference type="ARBA" id="ARBA00004141"/>
    </source>
</evidence>
<keyword evidence="2 5" id="KW-0812">Transmembrane</keyword>
<feature type="transmembrane region" description="Helical" evidence="5">
    <location>
        <begin position="174"/>
        <end position="197"/>
    </location>
</feature>
<dbReference type="PANTHER" id="PTHR36834">
    <property type="entry name" value="MEMBRANE PROTEIN-RELATED"/>
    <property type="match status" value="1"/>
</dbReference>
<evidence type="ECO:0000259" key="6">
    <source>
        <dbReference type="Pfam" id="PF04892"/>
    </source>
</evidence>
<reference evidence="8 9" key="1">
    <citation type="submission" date="2019-10" db="EMBL/GenBank/DDBJ databases">
        <title>Genome sequencing of Lactobacillus manihotivorans.</title>
        <authorList>
            <person name="Kim K."/>
        </authorList>
    </citation>
    <scope>NUCLEOTIDE SEQUENCE [LARGE SCALE GENOMIC DNA]</scope>
    <source>
        <strain evidence="8 9">LM010</strain>
    </source>
</reference>
<dbReference type="InterPro" id="IPR053150">
    <property type="entry name" value="Teicoplanin_resist-assoc"/>
</dbReference>
<dbReference type="InterPro" id="IPR010432">
    <property type="entry name" value="RDD"/>
</dbReference>
<evidence type="ECO:0000256" key="4">
    <source>
        <dbReference type="ARBA" id="ARBA00023136"/>
    </source>
</evidence>
<feature type="transmembrane region" description="Helical" evidence="5">
    <location>
        <begin position="251"/>
        <end position="270"/>
    </location>
</feature>
<evidence type="ECO:0000256" key="5">
    <source>
        <dbReference type="SAM" id="Phobius"/>
    </source>
</evidence>
<name>A0A5P8JN53_9LACO</name>
<feature type="domain" description="VanZ-like" evidence="6">
    <location>
        <begin position="48"/>
        <end position="191"/>
    </location>
</feature>
<feature type="transmembrane region" description="Helical" evidence="5">
    <location>
        <begin position="218"/>
        <end position="239"/>
    </location>
</feature>
<feature type="transmembrane region" description="Helical" evidence="5">
    <location>
        <begin position="40"/>
        <end position="63"/>
    </location>
</feature>